<name>A0AAV6KLZ5_9ERIC</name>
<sequence>MDRPSKSSTMPPPPRRLRLLRRYHRHVSPSTFLPPIPVAPRDDEIDHSAHAELIVVEGFPLQLKQKLGDPSQLIAQQQKIATVSKKSPVVAQPSAAAQSKPLPPSRAGNLSD</sequence>
<evidence type="ECO:0000313" key="2">
    <source>
        <dbReference type="EMBL" id="KAG5553582.1"/>
    </source>
</evidence>
<protein>
    <submittedName>
        <fullName evidence="2">Uncharacterized protein</fullName>
    </submittedName>
</protein>
<feature type="region of interest" description="Disordered" evidence="1">
    <location>
        <begin position="83"/>
        <end position="112"/>
    </location>
</feature>
<dbReference type="EMBL" id="JACTNZ010000004">
    <property type="protein sequence ID" value="KAG5553582.1"/>
    <property type="molecule type" value="Genomic_DNA"/>
</dbReference>
<proteinExistence type="predicted"/>
<keyword evidence="3" id="KW-1185">Reference proteome</keyword>
<dbReference type="AlphaFoldDB" id="A0AAV6KLZ5"/>
<accession>A0AAV6KLZ5</accession>
<evidence type="ECO:0000256" key="1">
    <source>
        <dbReference type="SAM" id="MobiDB-lite"/>
    </source>
</evidence>
<dbReference type="Proteomes" id="UP000823749">
    <property type="component" value="Chromosome 4"/>
</dbReference>
<evidence type="ECO:0000313" key="3">
    <source>
        <dbReference type="Proteomes" id="UP000823749"/>
    </source>
</evidence>
<organism evidence="2 3">
    <name type="scientific">Rhododendron griersonianum</name>
    <dbReference type="NCBI Taxonomy" id="479676"/>
    <lineage>
        <taxon>Eukaryota</taxon>
        <taxon>Viridiplantae</taxon>
        <taxon>Streptophyta</taxon>
        <taxon>Embryophyta</taxon>
        <taxon>Tracheophyta</taxon>
        <taxon>Spermatophyta</taxon>
        <taxon>Magnoliopsida</taxon>
        <taxon>eudicotyledons</taxon>
        <taxon>Gunneridae</taxon>
        <taxon>Pentapetalae</taxon>
        <taxon>asterids</taxon>
        <taxon>Ericales</taxon>
        <taxon>Ericaceae</taxon>
        <taxon>Ericoideae</taxon>
        <taxon>Rhodoreae</taxon>
        <taxon>Rhododendron</taxon>
    </lineage>
</organism>
<comment type="caution">
    <text evidence="2">The sequence shown here is derived from an EMBL/GenBank/DDBJ whole genome shotgun (WGS) entry which is preliminary data.</text>
</comment>
<gene>
    <name evidence="2" type="ORF">RHGRI_011463</name>
</gene>
<reference evidence="2" key="1">
    <citation type="submission" date="2020-08" db="EMBL/GenBank/DDBJ databases">
        <title>Plant Genome Project.</title>
        <authorList>
            <person name="Zhang R.-G."/>
        </authorList>
    </citation>
    <scope>NUCLEOTIDE SEQUENCE</scope>
    <source>
        <strain evidence="2">WSP0</strain>
        <tissue evidence="2">Leaf</tissue>
    </source>
</reference>